<evidence type="ECO:0008006" key="4">
    <source>
        <dbReference type="Google" id="ProtNLM"/>
    </source>
</evidence>
<keyword evidence="1" id="KW-0472">Membrane</keyword>
<dbReference type="KEGG" id="mrub:DEO27_003675"/>
<evidence type="ECO:0000256" key="1">
    <source>
        <dbReference type="SAM" id="Phobius"/>
    </source>
</evidence>
<dbReference type="AlphaFoldDB" id="A0A5C1HTE5"/>
<protein>
    <recommendedName>
        <fullName evidence="4">Prepilin type IV endopeptidase peptidase domain-containing protein</fullName>
    </recommendedName>
</protein>
<keyword evidence="3" id="KW-1185">Reference proteome</keyword>
<feature type="transmembrane region" description="Helical" evidence="1">
    <location>
        <begin position="7"/>
        <end position="24"/>
    </location>
</feature>
<proteinExistence type="predicted"/>
<dbReference type="OrthoDB" id="798769at2"/>
<feature type="transmembrane region" description="Helical" evidence="1">
    <location>
        <begin position="88"/>
        <end position="106"/>
    </location>
</feature>
<dbReference type="EMBL" id="CP043450">
    <property type="protein sequence ID" value="QEM09152.1"/>
    <property type="molecule type" value="Genomic_DNA"/>
</dbReference>
<reference evidence="2" key="1">
    <citation type="submission" date="2019-08" db="EMBL/GenBank/DDBJ databases">
        <title>Comparative genome analysis confer to the adaptation heavy metal polluted environment.</title>
        <authorList>
            <person name="Li Y."/>
        </authorList>
    </citation>
    <scope>NUCLEOTIDE SEQUENCE [LARGE SCALE GENOMIC DNA]</scope>
    <source>
        <strain evidence="2">P1</strain>
    </source>
</reference>
<organism evidence="2 3">
    <name type="scientific">Mucilaginibacter rubeus</name>
    <dbReference type="NCBI Taxonomy" id="2027860"/>
    <lineage>
        <taxon>Bacteria</taxon>
        <taxon>Pseudomonadati</taxon>
        <taxon>Bacteroidota</taxon>
        <taxon>Sphingobacteriia</taxon>
        <taxon>Sphingobacteriales</taxon>
        <taxon>Sphingobacteriaceae</taxon>
        <taxon>Mucilaginibacter</taxon>
    </lineage>
</organism>
<keyword evidence="1" id="KW-0812">Transmembrane</keyword>
<keyword evidence="1" id="KW-1133">Transmembrane helix</keyword>
<feature type="transmembrane region" description="Helical" evidence="1">
    <location>
        <begin position="64"/>
        <end position="82"/>
    </location>
</feature>
<dbReference type="RefSeq" id="WP_112569853.1">
    <property type="nucleotide sequence ID" value="NZ_CP043450.1"/>
</dbReference>
<sequence length="154" mass="18090">MQDFKERAVYWFLPPVLAAALIGLKPFRNMDDCWPVIFNLNFIALLLLLSTAVCSLWKRRFINILKFWGSGDILFFTAISFYLSALNFILFFVTGSIALLFCWSLWRRVSGKIARYIPMGGFHAILLLALLSCDWFYLHFNVTEDLWLWHMIIH</sequence>
<feature type="transmembrane region" description="Helical" evidence="1">
    <location>
        <begin position="36"/>
        <end position="57"/>
    </location>
</feature>
<feature type="transmembrane region" description="Helical" evidence="1">
    <location>
        <begin position="113"/>
        <end position="138"/>
    </location>
</feature>
<gene>
    <name evidence="2" type="ORF">DEO27_003675</name>
</gene>
<accession>A0A5C1HTE5</accession>
<evidence type="ECO:0000313" key="3">
    <source>
        <dbReference type="Proteomes" id="UP000251402"/>
    </source>
</evidence>
<dbReference type="Proteomes" id="UP000251402">
    <property type="component" value="Chromosome"/>
</dbReference>
<evidence type="ECO:0000313" key="2">
    <source>
        <dbReference type="EMBL" id="QEM09152.1"/>
    </source>
</evidence>
<name>A0A5C1HTE5_9SPHI</name>